<accession>A0A151WU22</accession>
<organism evidence="1 2">
    <name type="scientific">Mycetomoellerius zeteki</name>
    <dbReference type="NCBI Taxonomy" id="64791"/>
    <lineage>
        <taxon>Eukaryota</taxon>
        <taxon>Metazoa</taxon>
        <taxon>Ecdysozoa</taxon>
        <taxon>Arthropoda</taxon>
        <taxon>Hexapoda</taxon>
        <taxon>Insecta</taxon>
        <taxon>Pterygota</taxon>
        <taxon>Neoptera</taxon>
        <taxon>Endopterygota</taxon>
        <taxon>Hymenoptera</taxon>
        <taxon>Apocrita</taxon>
        <taxon>Aculeata</taxon>
        <taxon>Formicoidea</taxon>
        <taxon>Formicidae</taxon>
        <taxon>Myrmicinae</taxon>
        <taxon>Mycetomoellerius</taxon>
    </lineage>
</organism>
<feature type="non-terminal residue" evidence="1">
    <location>
        <position position="1"/>
    </location>
</feature>
<protein>
    <submittedName>
        <fullName evidence="1">Uncharacterized protein</fullName>
    </submittedName>
</protein>
<name>A0A151WU22_9HYME</name>
<reference evidence="1 2" key="1">
    <citation type="submission" date="2015-09" db="EMBL/GenBank/DDBJ databases">
        <title>Trachymyrmex zeteki WGS genome.</title>
        <authorList>
            <person name="Nygaard S."/>
            <person name="Hu H."/>
            <person name="Boomsma J."/>
            <person name="Zhang G."/>
        </authorList>
    </citation>
    <scope>NUCLEOTIDE SEQUENCE [LARGE SCALE GENOMIC DNA]</scope>
    <source>
        <strain evidence="1">Tzet28-1</strain>
        <tissue evidence="1">Whole body</tissue>
    </source>
</reference>
<evidence type="ECO:0000313" key="1">
    <source>
        <dbReference type="EMBL" id="KYQ51267.1"/>
    </source>
</evidence>
<dbReference type="EMBL" id="KQ982750">
    <property type="protein sequence ID" value="KYQ51267.1"/>
    <property type="molecule type" value="Genomic_DNA"/>
</dbReference>
<dbReference type="Proteomes" id="UP000075809">
    <property type="component" value="Unassembled WGS sequence"/>
</dbReference>
<gene>
    <name evidence="1" type="ORF">ALC60_09630</name>
</gene>
<keyword evidence="2" id="KW-1185">Reference proteome</keyword>
<proteinExistence type="predicted"/>
<evidence type="ECO:0000313" key="2">
    <source>
        <dbReference type="Proteomes" id="UP000075809"/>
    </source>
</evidence>
<sequence>IDNSFQLVKKLRGTQVDVNFSLISLDVVSLFTTEKRCVVFGMIDRFKNHRVEWNHDFDWENIQILDHERMLNKRLISEKAHILMQKMD</sequence>
<dbReference type="AlphaFoldDB" id="A0A151WU22"/>